<feature type="region of interest" description="Disordered" evidence="1">
    <location>
        <begin position="675"/>
        <end position="700"/>
    </location>
</feature>
<dbReference type="WBParaSite" id="HDID_0000147401-mRNA-1">
    <property type="protein sequence ID" value="HDID_0000147401-mRNA-1"/>
    <property type="gene ID" value="HDID_0000147401"/>
</dbReference>
<reference evidence="5" key="1">
    <citation type="submission" date="2017-02" db="UniProtKB">
        <authorList>
            <consortium name="WormBaseParasite"/>
        </authorList>
    </citation>
    <scope>IDENTIFICATION</scope>
</reference>
<feature type="compositionally biased region" description="Polar residues" evidence="1">
    <location>
        <begin position="167"/>
        <end position="185"/>
    </location>
</feature>
<protein>
    <submittedName>
        <fullName evidence="5">DUF5734 domain-containing protein</fullName>
    </submittedName>
</protein>
<organism evidence="5">
    <name type="scientific">Hymenolepis diminuta</name>
    <name type="common">Rat tapeworm</name>
    <dbReference type="NCBI Taxonomy" id="6216"/>
    <lineage>
        <taxon>Eukaryota</taxon>
        <taxon>Metazoa</taxon>
        <taxon>Spiralia</taxon>
        <taxon>Lophotrochozoa</taxon>
        <taxon>Platyhelminthes</taxon>
        <taxon>Cestoda</taxon>
        <taxon>Eucestoda</taxon>
        <taxon>Cyclophyllidea</taxon>
        <taxon>Hymenolepididae</taxon>
        <taxon>Hymenolepis</taxon>
    </lineage>
</organism>
<evidence type="ECO:0000259" key="2">
    <source>
        <dbReference type="Pfam" id="PF25356"/>
    </source>
</evidence>
<evidence type="ECO:0000313" key="3">
    <source>
        <dbReference type="EMBL" id="VDL18936.1"/>
    </source>
</evidence>
<feature type="region of interest" description="Disordered" evidence="1">
    <location>
        <begin position="614"/>
        <end position="642"/>
    </location>
</feature>
<feature type="compositionally biased region" description="Low complexity" evidence="1">
    <location>
        <begin position="305"/>
        <end position="320"/>
    </location>
</feature>
<dbReference type="Pfam" id="PF25356">
    <property type="entry name" value="PH_trem"/>
    <property type="match status" value="1"/>
</dbReference>
<evidence type="ECO:0000313" key="5">
    <source>
        <dbReference type="WBParaSite" id="HDID_0000147401-mRNA-1"/>
    </source>
</evidence>
<feature type="compositionally biased region" description="Low complexity" evidence="1">
    <location>
        <begin position="347"/>
        <end position="358"/>
    </location>
</feature>
<feature type="compositionally biased region" description="Basic residues" evidence="1">
    <location>
        <begin position="336"/>
        <end position="346"/>
    </location>
</feature>
<name>A0A0R3SAR9_HYMDI</name>
<feature type="compositionally biased region" description="Acidic residues" evidence="1">
    <location>
        <begin position="741"/>
        <end position="752"/>
    </location>
</feature>
<feature type="region of interest" description="Disordered" evidence="1">
    <location>
        <begin position="407"/>
        <end position="446"/>
    </location>
</feature>
<feature type="region of interest" description="Disordered" evidence="1">
    <location>
        <begin position="216"/>
        <end position="257"/>
    </location>
</feature>
<feature type="region of interest" description="Disordered" evidence="1">
    <location>
        <begin position="305"/>
        <end position="363"/>
    </location>
</feature>
<feature type="compositionally biased region" description="Basic residues" evidence="1">
    <location>
        <begin position="677"/>
        <end position="689"/>
    </location>
</feature>
<evidence type="ECO:0000256" key="1">
    <source>
        <dbReference type="SAM" id="MobiDB-lite"/>
    </source>
</evidence>
<feature type="compositionally biased region" description="Polar residues" evidence="1">
    <location>
        <begin position="321"/>
        <end position="335"/>
    </location>
</feature>
<dbReference type="OrthoDB" id="6259396at2759"/>
<gene>
    <name evidence="3" type="ORF">HDID_LOCUS1475</name>
</gene>
<reference evidence="3 4" key="2">
    <citation type="submission" date="2018-11" db="EMBL/GenBank/DDBJ databases">
        <authorList>
            <consortium name="Pathogen Informatics"/>
        </authorList>
    </citation>
    <scope>NUCLEOTIDE SEQUENCE [LARGE SCALE GENOMIC DNA]</scope>
</reference>
<dbReference type="AlphaFoldDB" id="A0A0R3SAR9"/>
<dbReference type="EMBL" id="UYSG01000274">
    <property type="protein sequence ID" value="VDL18936.1"/>
    <property type="molecule type" value="Genomic_DNA"/>
</dbReference>
<accession>A0A0R3SAR9</accession>
<sequence length="767" mass="85845">MPAREPFKPISIDKKLGEIYFNEKCLLNGFEPAPKTNPFSYEAAEAVLKKYQDPKKAIKIKLLGLADMLKFDKGSKLGKKVPYSKVMYSEVKLHKVFNQSKKILVLGVQGSDKLNQYLVISFERPIKASHLNDQLDYADLAPKNNLKNKIQSSDVPSARDPSPAYINLTTSPHSPEISHQMSRNSVIREGERTQEITEIQGAGLPRYEMSEISGNLNSTKMSRKSIQSPTSSISQKRMTPQSTTYTAPGETPNHSPTEAINYSAYQQQESTPLCSKCRLKYENLVSTATSPLVLRKNGSVAGLTSVTDSISSSSSSKSQSKTLNTVSRSNTISFSRRSKNKLHSKRSNSMTSTSSRHTVTTDASSHYVLDEERELYEHQPRVFVPINDREEKPNPINTETVVIRDSSPIYTTNSRTKTQFSSRQTRHRRRKSRHEHRPRSMVATSNVSVQEYSPIRRPSTVQDYASIQQKTVTTTAAGNRNDDDKPLFILASGRFRPFSEFSHEHDSEQHGICSICGEEGAGDPRQVEIIRTDTGKGPIISDEGCVYMYSATRPVEYTNGNGTRQGSNRSSRHGRRSVSSSRSSRERHTQANTLPIYRSAVPVQEEQVSLIHVKRKGSVPYSNGRTKSQHTSHESSISSKARGESRVLVGAIPIYQSNSLTDPRITEMVIPIEMSRQHNKNRRRSRSSSRHNPMSGGENIIRPVRSATYQEIPLSSERYVIYDAGSRGSSGKKKIYRIESSDSDSSSDSDISDPDRAVNIKVRPLLY</sequence>
<dbReference type="InterPro" id="IPR057376">
    <property type="entry name" value="PH_trem"/>
</dbReference>
<feature type="compositionally biased region" description="Polar residues" evidence="1">
    <location>
        <begin position="408"/>
        <end position="420"/>
    </location>
</feature>
<feature type="domain" description="Trematode PH-like" evidence="2">
    <location>
        <begin position="20"/>
        <end position="138"/>
    </location>
</feature>
<feature type="region of interest" description="Disordered" evidence="1">
    <location>
        <begin position="723"/>
        <end position="756"/>
    </location>
</feature>
<dbReference type="Proteomes" id="UP000274504">
    <property type="component" value="Unassembled WGS sequence"/>
</dbReference>
<evidence type="ECO:0000313" key="4">
    <source>
        <dbReference type="Proteomes" id="UP000274504"/>
    </source>
</evidence>
<feature type="region of interest" description="Disordered" evidence="1">
    <location>
        <begin position="148"/>
        <end position="193"/>
    </location>
</feature>
<proteinExistence type="predicted"/>
<feature type="compositionally biased region" description="Basic residues" evidence="1">
    <location>
        <begin position="424"/>
        <end position="439"/>
    </location>
</feature>
<feature type="region of interest" description="Disordered" evidence="1">
    <location>
        <begin position="555"/>
        <end position="598"/>
    </location>
</feature>